<comment type="caution">
    <text evidence="1">The sequence shown here is derived from an EMBL/GenBank/DDBJ whole genome shotgun (WGS) entry which is preliminary data.</text>
</comment>
<evidence type="ECO:0008006" key="3">
    <source>
        <dbReference type="Google" id="ProtNLM"/>
    </source>
</evidence>
<reference evidence="1 2" key="1">
    <citation type="submission" date="2024-09" db="EMBL/GenBank/DDBJ databases">
        <authorList>
            <person name="Sun Q."/>
            <person name="Mori K."/>
        </authorList>
    </citation>
    <scope>NUCLEOTIDE SEQUENCE [LARGE SCALE GENOMIC DNA]</scope>
    <source>
        <strain evidence="1 2">JCM 13503</strain>
    </source>
</reference>
<dbReference type="PROSITE" id="PS51257">
    <property type="entry name" value="PROKAR_LIPOPROTEIN"/>
    <property type="match status" value="1"/>
</dbReference>
<name>A0ABV6B278_9DEIO</name>
<protein>
    <recommendedName>
        <fullName evidence="3">Lipoprotein</fullName>
    </recommendedName>
</protein>
<organism evidence="1 2">
    <name type="scientific">Deinococcus oregonensis</name>
    <dbReference type="NCBI Taxonomy" id="1805970"/>
    <lineage>
        <taxon>Bacteria</taxon>
        <taxon>Thermotogati</taxon>
        <taxon>Deinococcota</taxon>
        <taxon>Deinococci</taxon>
        <taxon>Deinococcales</taxon>
        <taxon>Deinococcaceae</taxon>
        <taxon>Deinococcus</taxon>
    </lineage>
</organism>
<dbReference type="Proteomes" id="UP001589733">
    <property type="component" value="Unassembled WGS sequence"/>
</dbReference>
<dbReference type="EMBL" id="JBHLYR010000058">
    <property type="protein sequence ID" value="MFB9993853.1"/>
    <property type="molecule type" value="Genomic_DNA"/>
</dbReference>
<evidence type="ECO:0000313" key="2">
    <source>
        <dbReference type="Proteomes" id="UP001589733"/>
    </source>
</evidence>
<proteinExistence type="predicted"/>
<dbReference type="RefSeq" id="WP_380013502.1">
    <property type="nucleotide sequence ID" value="NZ_JBHLYR010000058.1"/>
</dbReference>
<sequence>MKALVWGVAALLVGCTPKGVQVNTTQLLDRVRALATEDLGLTPITCVDEVFKTDPEVACYSAPHDAEAFMSKVNAALNARGFKSVTGWRDDYGVASLILQYGDVPREISMQFERPTEFWKLPRYDILRKTGAQGAVVIGVSDDDPADRF</sequence>
<keyword evidence="2" id="KW-1185">Reference proteome</keyword>
<evidence type="ECO:0000313" key="1">
    <source>
        <dbReference type="EMBL" id="MFB9993853.1"/>
    </source>
</evidence>
<gene>
    <name evidence="1" type="ORF">ACFFLM_17990</name>
</gene>
<accession>A0ABV6B278</accession>